<protein>
    <submittedName>
        <fullName evidence="5">ABC transporter substrate-binding protein</fullName>
    </submittedName>
</protein>
<feature type="region of interest" description="Disordered" evidence="2">
    <location>
        <begin position="25"/>
        <end position="48"/>
    </location>
</feature>
<comment type="similarity">
    <text evidence="1">Belongs to the bacterial solute-binding protein 8 family.</text>
</comment>
<evidence type="ECO:0000313" key="5">
    <source>
        <dbReference type="EMBL" id="RSZ63877.1"/>
    </source>
</evidence>
<dbReference type="AlphaFoldDB" id="A0A3S0B4T3"/>
<dbReference type="PANTHER" id="PTHR30535">
    <property type="entry name" value="VITAMIN B12-BINDING PROTEIN"/>
    <property type="match status" value="1"/>
</dbReference>
<organism evidence="5 6">
    <name type="scientific">Corynebacterium hylobatis</name>
    <dbReference type="NCBI Taxonomy" id="1859290"/>
    <lineage>
        <taxon>Bacteria</taxon>
        <taxon>Bacillati</taxon>
        <taxon>Actinomycetota</taxon>
        <taxon>Actinomycetes</taxon>
        <taxon>Mycobacteriales</taxon>
        <taxon>Corynebacteriaceae</taxon>
        <taxon>Corynebacterium</taxon>
    </lineage>
</organism>
<dbReference type="PROSITE" id="PS51257">
    <property type="entry name" value="PROKAR_LIPOPROTEIN"/>
    <property type="match status" value="1"/>
</dbReference>
<name>A0A3S0B4T3_9CORY</name>
<dbReference type="SUPFAM" id="SSF53807">
    <property type="entry name" value="Helical backbone' metal receptor"/>
    <property type="match status" value="1"/>
</dbReference>
<dbReference type="Pfam" id="PF01497">
    <property type="entry name" value="Peripla_BP_2"/>
    <property type="match status" value="1"/>
</dbReference>
<keyword evidence="6" id="KW-1185">Reference proteome</keyword>
<dbReference type="InterPro" id="IPR002491">
    <property type="entry name" value="ABC_transptr_periplasmic_BD"/>
</dbReference>
<comment type="caution">
    <text evidence="5">The sequence shown here is derived from an EMBL/GenBank/DDBJ whole genome shotgun (WGS) entry which is preliminary data.</text>
</comment>
<sequence>MKFRMKHIAALTMGSALLLAGCSDTGTTSNGSSETTTTTAQSAQSRTVTDHSGAEVTIPAEINAVAFEQIPLLSTYVAYFDGEAPNVVATSERLINMMDETILADIAPEALEVDTSFDKQGTINAETLLGIGPDLIFNNARNQDSRSAMEAVGLDVVGFDTLGTPTDTYVKWLRLLEDVYGEPGKMDDKIAYGEDLINDAEARVAAVPEDEKRTALVVMQTNQGMLVVAGGQDGWFTDGWAESMNFINATADSEQGQMPVNAEQLLAWDPDVIFVTGKGQSSMTAAEILNNEIEGIDLSGLSAVQNGEVYSTELGMWNWFTPNPDAPVVANWLGSRLYPEQFEDVDLVQMTQDYYEQMYGHEVSADRAAQIIDPDADLR</sequence>
<gene>
    <name evidence="5" type="ORF">EAH68_06485</name>
</gene>
<accession>A0A3S0B4T3</accession>
<dbReference type="Proteomes" id="UP000274907">
    <property type="component" value="Unassembled WGS sequence"/>
</dbReference>
<dbReference type="PANTHER" id="PTHR30535:SF34">
    <property type="entry name" value="MOLYBDATE-BINDING PROTEIN MOLA"/>
    <property type="match status" value="1"/>
</dbReference>
<dbReference type="RefSeq" id="WP_126120510.1">
    <property type="nucleotide sequence ID" value="NZ_RXHJ01000006.1"/>
</dbReference>
<dbReference type="InterPro" id="IPR050902">
    <property type="entry name" value="ABC_Transporter_SBP"/>
</dbReference>
<reference evidence="5 6" key="1">
    <citation type="submission" date="2018-12" db="EMBL/GenBank/DDBJ databases">
        <title>YIM 101343 draft genome.</title>
        <authorList>
            <person name="Chen X."/>
        </authorList>
    </citation>
    <scope>NUCLEOTIDE SEQUENCE [LARGE SCALE GENOMIC DNA]</scope>
    <source>
        <strain evidence="5 6">YIM 101343</strain>
    </source>
</reference>
<feature type="domain" description="Fe/B12 periplasmic-binding" evidence="4">
    <location>
        <begin position="75"/>
        <end position="341"/>
    </location>
</feature>
<dbReference type="Gene3D" id="3.40.50.1980">
    <property type="entry name" value="Nitrogenase molybdenum iron protein domain"/>
    <property type="match status" value="2"/>
</dbReference>
<feature type="compositionally biased region" description="Low complexity" evidence="2">
    <location>
        <begin position="25"/>
        <end position="47"/>
    </location>
</feature>
<proteinExistence type="inferred from homology"/>
<evidence type="ECO:0000259" key="4">
    <source>
        <dbReference type="PROSITE" id="PS50983"/>
    </source>
</evidence>
<keyword evidence="3" id="KW-0732">Signal</keyword>
<dbReference type="PROSITE" id="PS50983">
    <property type="entry name" value="FE_B12_PBP"/>
    <property type="match status" value="1"/>
</dbReference>
<dbReference type="EMBL" id="RXHJ01000006">
    <property type="protein sequence ID" value="RSZ63877.1"/>
    <property type="molecule type" value="Genomic_DNA"/>
</dbReference>
<evidence type="ECO:0000313" key="6">
    <source>
        <dbReference type="Proteomes" id="UP000274907"/>
    </source>
</evidence>
<dbReference type="OrthoDB" id="9775594at2"/>
<feature type="signal peptide" evidence="3">
    <location>
        <begin position="1"/>
        <end position="20"/>
    </location>
</feature>
<evidence type="ECO:0000256" key="1">
    <source>
        <dbReference type="ARBA" id="ARBA00008814"/>
    </source>
</evidence>
<evidence type="ECO:0000256" key="2">
    <source>
        <dbReference type="SAM" id="MobiDB-lite"/>
    </source>
</evidence>
<feature type="chain" id="PRO_5038882665" evidence="3">
    <location>
        <begin position="21"/>
        <end position="379"/>
    </location>
</feature>
<evidence type="ECO:0000256" key="3">
    <source>
        <dbReference type="SAM" id="SignalP"/>
    </source>
</evidence>